<accession>A0A917RV54</accession>
<evidence type="ECO:0000256" key="1">
    <source>
        <dbReference type="SAM" id="MobiDB-lite"/>
    </source>
</evidence>
<dbReference type="Proteomes" id="UP000638263">
    <property type="component" value="Unassembled WGS sequence"/>
</dbReference>
<dbReference type="EMBL" id="BMMH01000021">
    <property type="protein sequence ID" value="GGL38279.1"/>
    <property type="molecule type" value="Genomic_DNA"/>
</dbReference>
<reference evidence="2" key="1">
    <citation type="journal article" date="2014" name="Int. J. Syst. Evol. Microbiol.">
        <title>Complete genome sequence of Corynebacterium casei LMG S-19264T (=DSM 44701T), isolated from a smear-ripened cheese.</title>
        <authorList>
            <consortium name="US DOE Joint Genome Institute (JGI-PGF)"/>
            <person name="Walter F."/>
            <person name="Albersmeier A."/>
            <person name="Kalinowski J."/>
            <person name="Ruckert C."/>
        </authorList>
    </citation>
    <scope>NUCLEOTIDE SEQUENCE</scope>
    <source>
        <strain evidence="2">CGMCC 4.3508</strain>
    </source>
</reference>
<proteinExistence type="predicted"/>
<evidence type="ECO:0000313" key="2">
    <source>
        <dbReference type="EMBL" id="GGL38279.1"/>
    </source>
</evidence>
<organism evidence="2 3">
    <name type="scientific">Nocardia jinanensis</name>
    <dbReference type="NCBI Taxonomy" id="382504"/>
    <lineage>
        <taxon>Bacteria</taxon>
        <taxon>Bacillati</taxon>
        <taxon>Actinomycetota</taxon>
        <taxon>Actinomycetes</taxon>
        <taxon>Mycobacteriales</taxon>
        <taxon>Nocardiaceae</taxon>
        <taxon>Nocardia</taxon>
    </lineage>
</organism>
<feature type="region of interest" description="Disordered" evidence="1">
    <location>
        <begin position="39"/>
        <end position="131"/>
    </location>
</feature>
<evidence type="ECO:0000313" key="3">
    <source>
        <dbReference type="Proteomes" id="UP000638263"/>
    </source>
</evidence>
<gene>
    <name evidence="2" type="ORF">GCM10011588_61080</name>
</gene>
<keyword evidence="3" id="KW-1185">Reference proteome</keyword>
<dbReference type="AlphaFoldDB" id="A0A917RV54"/>
<protein>
    <submittedName>
        <fullName evidence="2">Uncharacterized protein</fullName>
    </submittedName>
</protein>
<reference evidence="2" key="2">
    <citation type="submission" date="2020-09" db="EMBL/GenBank/DDBJ databases">
        <authorList>
            <person name="Sun Q."/>
            <person name="Zhou Y."/>
        </authorList>
    </citation>
    <scope>NUCLEOTIDE SEQUENCE</scope>
    <source>
        <strain evidence="2">CGMCC 4.3508</strain>
    </source>
</reference>
<comment type="caution">
    <text evidence="2">The sequence shown here is derived from an EMBL/GenBank/DDBJ whole genome shotgun (WGS) entry which is preliminary data.</text>
</comment>
<feature type="compositionally biased region" description="Basic and acidic residues" evidence="1">
    <location>
        <begin position="76"/>
        <end position="88"/>
    </location>
</feature>
<feature type="compositionally biased region" description="Basic residues" evidence="1">
    <location>
        <begin position="49"/>
        <end position="62"/>
    </location>
</feature>
<name>A0A917RV54_9NOCA</name>
<sequence>MTNTVEQPFGCRIRWNLFRTAAVPRLRADGKLHSAVRRGVVPGSDGYSRKARTAGRTNRRGTRISTLPAANSPAAHTEDRSTNMHDDNTGLFSHVPADPEPYSIPADAPQPVFLTAVPEQDSAASSDAGPR</sequence>